<evidence type="ECO:0000313" key="2">
    <source>
        <dbReference type="Proteomes" id="UP000235162"/>
    </source>
</evidence>
<gene>
    <name evidence="1" type="ORF">C0029_13610</name>
</gene>
<accession>A0AAP8MDG9</accession>
<dbReference type="KEGG" id="hja:BST95_05045"/>
<dbReference type="Proteomes" id="UP000235162">
    <property type="component" value="Unassembled WGS sequence"/>
</dbReference>
<keyword evidence="2" id="KW-1185">Reference proteome</keyword>
<dbReference type="AlphaFoldDB" id="A0AAP8MDG9"/>
<name>A0AAP8MDG9_9GAMM</name>
<comment type="caution">
    <text evidence="1">The sequence shown here is derived from an EMBL/GenBank/DDBJ whole genome shotgun (WGS) entry which is preliminary data.</text>
</comment>
<reference evidence="1 2" key="1">
    <citation type="submission" date="2018-01" db="EMBL/GenBank/DDBJ databases">
        <title>The draft genome sequence of Halioglobus japonicus S1-36.</title>
        <authorList>
            <person name="Du Z.-J."/>
            <person name="Shi M.-J."/>
        </authorList>
    </citation>
    <scope>NUCLEOTIDE SEQUENCE [LARGE SCALE GENOMIC DNA]</scope>
    <source>
        <strain evidence="1 2">S1-36</strain>
    </source>
</reference>
<proteinExistence type="predicted"/>
<dbReference type="EMBL" id="PKUR01000003">
    <property type="protein sequence ID" value="PLW85644.1"/>
    <property type="molecule type" value="Genomic_DNA"/>
</dbReference>
<dbReference type="RefSeq" id="WP_084198409.1">
    <property type="nucleotide sequence ID" value="NZ_BMYL01000003.1"/>
</dbReference>
<evidence type="ECO:0000313" key="1">
    <source>
        <dbReference type="EMBL" id="PLW85644.1"/>
    </source>
</evidence>
<organism evidence="1 2">
    <name type="scientific">Halioglobus japonicus</name>
    <dbReference type="NCBI Taxonomy" id="930805"/>
    <lineage>
        <taxon>Bacteria</taxon>
        <taxon>Pseudomonadati</taxon>
        <taxon>Pseudomonadota</taxon>
        <taxon>Gammaproteobacteria</taxon>
        <taxon>Cellvibrionales</taxon>
        <taxon>Halieaceae</taxon>
        <taxon>Halioglobus</taxon>
    </lineage>
</organism>
<protein>
    <submittedName>
        <fullName evidence="1">Uncharacterized protein</fullName>
    </submittedName>
</protein>
<sequence>MASLLEELKRRNVIRVAESCLVLARVSGVMDYDLYQFWPEGPSDPNYCVIRVDPERVELSKMFGTMDKRVWRA</sequence>
<dbReference type="Gene3D" id="2.30.110.10">
    <property type="entry name" value="Electron Transport, Fmn-binding Protein, Chain A"/>
    <property type="match status" value="1"/>
</dbReference>
<dbReference type="InterPro" id="IPR012349">
    <property type="entry name" value="Split_barrel_FMN-bd"/>
</dbReference>